<gene>
    <name evidence="2" type="ORF">RFH47_08650</name>
</gene>
<dbReference type="RefSeq" id="WP_308981408.1">
    <property type="nucleotide sequence ID" value="NZ_JAVIDL010000013.1"/>
</dbReference>
<reference evidence="2" key="1">
    <citation type="submission" date="2023-08" db="EMBL/GenBank/DDBJ databases">
        <title>Emergence of clinically-relevant ST2 carbapenem-resistant Acinetobacter baumannii strains in hospital sewages in Zhejiang, East of China.</title>
        <authorList>
            <person name="Kaichao C."/>
            <person name="Zhang R."/>
        </authorList>
    </citation>
    <scope>NUCLEOTIDE SEQUENCE</scope>
    <source>
        <strain evidence="2">M-RB-37</strain>
    </source>
</reference>
<evidence type="ECO:0000313" key="3">
    <source>
        <dbReference type="Proteomes" id="UP001243844"/>
    </source>
</evidence>
<proteinExistence type="predicted"/>
<evidence type="ECO:0000256" key="1">
    <source>
        <dbReference type="SAM" id="MobiDB-lite"/>
    </source>
</evidence>
<organism evidence="2 3">
    <name type="scientific">Acinetobacter rudis</name>
    <dbReference type="NCBI Taxonomy" id="632955"/>
    <lineage>
        <taxon>Bacteria</taxon>
        <taxon>Pseudomonadati</taxon>
        <taxon>Pseudomonadota</taxon>
        <taxon>Gammaproteobacteria</taxon>
        <taxon>Moraxellales</taxon>
        <taxon>Moraxellaceae</taxon>
        <taxon>Acinetobacter</taxon>
    </lineage>
</organism>
<sequence>MTKSSNSNQKNSSAQQLPTKPERAVKVDAPALKLALDSANPVLASVKTIETKHK</sequence>
<comment type="caution">
    <text evidence="2">The sequence shown here is derived from an EMBL/GenBank/DDBJ whole genome shotgun (WGS) entry which is preliminary data.</text>
</comment>
<name>A0AAW8J8H8_9GAMM</name>
<feature type="compositionally biased region" description="Low complexity" evidence="1">
    <location>
        <begin position="1"/>
        <end position="16"/>
    </location>
</feature>
<evidence type="ECO:0000313" key="2">
    <source>
        <dbReference type="EMBL" id="MDQ8935798.1"/>
    </source>
</evidence>
<accession>A0AAW8J8H8</accession>
<dbReference type="Proteomes" id="UP001243844">
    <property type="component" value="Unassembled WGS sequence"/>
</dbReference>
<dbReference type="AlphaFoldDB" id="A0AAW8J8H8"/>
<dbReference type="EMBL" id="JAVIDL010000013">
    <property type="protein sequence ID" value="MDQ8935798.1"/>
    <property type="molecule type" value="Genomic_DNA"/>
</dbReference>
<feature type="region of interest" description="Disordered" evidence="1">
    <location>
        <begin position="1"/>
        <end position="24"/>
    </location>
</feature>
<protein>
    <submittedName>
        <fullName evidence="2">Uncharacterized protein</fullName>
    </submittedName>
</protein>